<dbReference type="RefSeq" id="WP_009491976.1">
    <property type="nucleotide sequence ID" value="NZ_AMYT01000022.1"/>
</dbReference>
<reference evidence="3 4" key="1">
    <citation type="journal article" date="2013" name="Genome Announc.">
        <title>Draft Genome Sequence of Catellicoccus marimammalium, a Novel Species Commonly Found in Gull Feces.</title>
        <authorList>
            <person name="Weigand M.R."/>
            <person name="Ryu H."/>
            <person name="Bozcek L."/>
            <person name="Konstantinidis K.T."/>
            <person name="Santo Domingo J.W."/>
        </authorList>
    </citation>
    <scope>NUCLEOTIDE SEQUENCE [LARGE SCALE GENOMIC DNA]</scope>
    <source>
        <strain evidence="3 4">M35/04/3</strain>
    </source>
</reference>
<dbReference type="InterPro" id="IPR037284">
    <property type="entry name" value="SUF_FeS_clus_asmbl_SufBD_sf"/>
</dbReference>
<dbReference type="Pfam" id="PF01458">
    <property type="entry name" value="SUFBD_core"/>
    <property type="match status" value="1"/>
</dbReference>
<dbReference type="eggNOG" id="COG0719">
    <property type="taxonomic scope" value="Bacteria"/>
</dbReference>
<feature type="domain" description="SUF system FeS cluster assembly SufBD core" evidence="2">
    <location>
        <begin position="151"/>
        <end position="376"/>
    </location>
</feature>
<evidence type="ECO:0000313" key="3">
    <source>
        <dbReference type="EMBL" id="EKU26897.1"/>
    </source>
</evidence>
<dbReference type="GO" id="GO:0016226">
    <property type="term" value="P:iron-sulfur cluster assembly"/>
    <property type="evidence" value="ECO:0007669"/>
    <property type="project" value="InterPro"/>
</dbReference>
<gene>
    <name evidence="3" type="ORF">C683_1172</name>
</gene>
<organism evidence="3 4">
    <name type="scientific">Catellicoccus marimammalium M35/04/3</name>
    <dbReference type="NCBI Taxonomy" id="1234409"/>
    <lineage>
        <taxon>Bacteria</taxon>
        <taxon>Bacillati</taxon>
        <taxon>Bacillota</taxon>
        <taxon>Bacilli</taxon>
        <taxon>Lactobacillales</taxon>
        <taxon>Enterococcaceae</taxon>
        <taxon>Catellicoccus</taxon>
    </lineage>
</organism>
<dbReference type="EMBL" id="AMYT01000022">
    <property type="protein sequence ID" value="EKU26897.1"/>
    <property type="molecule type" value="Genomic_DNA"/>
</dbReference>
<sequence>MTGWTTKPLWLEEAQANVASCVKEAKSRHIADFSWNSLPTEYPVEEGEVEGSVYDFSAYSDEPLWIQNEQQVYVEQLPMSLIEAGVVMMDLQEALWDEVFSEKLRPYMEQPLSKDQQSMVHFLHNEEGMLLYIPDHTVIQEPIHLQFLQEQLANWEHVILFIGENCQLSLKENWEYKGNTYNNQAVQLILGANSQLDYFSQSIGEGKGTTFLQRDFVLQQDSQLTFRGQLLNSGVHVECIDVHVEGSGAKCMVDLSTYGATQEKKVVDVQILQSNHHTESDLVLRGLAAKKGKVLLNATSHIQKNAPYSSAVQKSDLLLAEEKSGGTANPILLIDNNEVKANHAAAIGALSEDKLYYMLSRGLTYEMAVQLYAKGFLAQNGKHDEWLSLWARKEEYVGRRED</sequence>
<name>K8ZA08_9ENTE</name>
<evidence type="ECO:0000313" key="4">
    <source>
        <dbReference type="Proteomes" id="UP000016057"/>
    </source>
</evidence>
<comment type="caution">
    <text evidence="3">The sequence shown here is derived from an EMBL/GenBank/DDBJ whole genome shotgun (WGS) entry which is preliminary data.</text>
</comment>
<proteinExistence type="inferred from homology"/>
<evidence type="ECO:0000259" key="2">
    <source>
        <dbReference type="Pfam" id="PF01458"/>
    </source>
</evidence>
<dbReference type="InterPro" id="IPR055346">
    <property type="entry name" value="Fe-S_cluster_assembly_SufBD"/>
</dbReference>
<dbReference type="SUPFAM" id="SSF101960">
    <property type="entry name" value="Stabilizer of iron transporter SufD"/>
    <property type="match status" value="1"/>
</dbReference>
<accession>K8ZA08</accession>
<evidence type="ECO:0000256" key="1">
    <source>
        <dbReference type="ARBA" id="ARBA00043967"/>
    </source>
</evidence>
<keyword evidence="4" id="KW-1185">Reference proteome</keyword>
<comment type="similarity">
    <text evidence="1">Belongs to the iron-sulfur cluster assembly SufBD family.</text>
</comment>
<protein>
    <submittedName>
        <fullName evidence="3">Iron-sulfur cluster assembly protein SufD</fullName>
    </submittedName>
</protein>
<dbReference type="STRING" id="1234409.C683_1172"/>
<dbReference type="InterPro" id="IPR000825">
    <property type="entry name" value="SUF_FeS_clus_asmbl_SufBD_core"/>
</dbReference>
<dbReference type="Proteomes" id="UP000016057">
    <property type="component" value="Unassembled WGS sequence"/>
</dbReference>
<dbReference type="PANTHER" id="PTHR30508:SF1">
    <property type="entry name" value="UPF0051 PROTEIN ABCI8, CHLOROPLASTIC-RELATED"/>
    <property type="match status" value="1"/>
</dbReference>
<dbReference type="PATRIC" id="fig|1234409.3.peg.1124"/>
<dbReference type="PANTHER" id="PTHR30508">
    <property type="entry name" value="FES CLUSTER ASSEMBLY PROTEIN SUF"/>
    <property type="match status" value="1"/>
</dbReference>
<dbReference type="OrthoDB" id="9803529at2"/>
<dbReference type="AlphaFoldDB" id="K8ZA08"/>